<name>A0ABS2NKY3_9FIRM</name>
<organism evidence="1 2">
    <name type="scientific">Alkaliphilus hydrothermalis</name>
    <dbReference type="NCBI Taxonomy" id="1482730"/>
    <lineage>
        <taxon>Bacteria</taxon>
        <taxon>Bacillati</taxon>
        <taxon>Bacillota</taxon>
        <taxon>Clostridia</taxon>
        <taxon>Peptostreptococcales</taxon>
        <taxon>Natronincolaceae</taxon>
        <taxon>Alkaliphilus</taxon>
    </lineage>
</organism>
<protein>
    <recommendedName>
        <fullName evidence="3">DUF3139 domain-containing protein</fullName>
    </recommendedName>
</protein>
<proteinExistence type="predicted"/>
<gene>
    <name evidence="1" type="ORF">JOC73_000108</name>
</gene>
<sequence length="127" mass="14536">MKNIIASIVLSTVILGLTMMGIQLWRNNLELIKATAEKTTQLEKLQKSSVLPLQKEQLTGGEVISLIRYYSQNSEVLVEVSIDGGSYVYDVESYDRNVFYIPYDVVFEKSEFYEGQKLRKLIFAKTN</sequence>
<keyword evidence="2" id="KW-1185">Reference proteome</keyword>
<dbReference type="RefSeq" id="WP_204399889.1">
    <property type="nucleotide sequence ID" value="NZ_JAFBEE010000001.1"/>
</dbReference>
<comment type="caution">
    <text evidence="1">The sequence shown here is derived from an EMBL/GenBank/DDBJ whole genome shotgun (WGS) entry which is preliminary data.</text>
</comment>
<evidence type="ECO:0008006" key="3">
    <source>
        <dbReference type="Google" id="ProtNLM"/>
    </source>
</evidence>
<accession>A0ABS2NKY3</accession>
<evidence type="ECO:0000313" key="2">
    <source>
        <dbReference type="Proteomes" id="UP001314796"/>
    </source>
</evidence>
<reference evidence="1 2" key="1">
    <citation type="submission" date="2021-01" db="EMBL/GenBank/DDBJ databases">
        <title>Genomic Encyclopedia of Type Strains, Phase IV (KMG-IV): sequencing the most valuable type-strain genomes for metagenomic binning, comparative biology and taxonomic classification.</title>
        <authorList>
            <person name="Goeker M."/>
        </authorList>
    </citation>
    <scope>NUCLEOTIDE SEQUENCE [LARGE SCALE GENOMIC DNA]</scope>
    <source>
        <strain evidence="1 2">DSM 25890</strain>
    </source>
</reference>
<dbReference type="Proteomes" id="UP001314796">
    <property type="component" value="Unassembled WGS sequence"/>
</dbReference>
<evidence type="ECO:0000313" key="1">
    <source>
        <dbReference type="EMBL" id="MBM7613600.1"/>
    </source>
</evidence>
<dbReference type="EMBL" id="JAFBEE010000001">
    <property type="protein sequence ID" value="MBM7613600.1"/>
    <property type="molecule type" value="Genomic_DNA"/>
</dbReference>